<keyword evidence="1" id="KW-0472">Membrane</keyword>
<accession>A0A4C1Z9V2</accession>
<keyword evidence="1" id="KW-0812">Transmembrane</keyword>
<dbReference type="AlphaFoldDB" id="A0A4C1Z9V2"/>
<proteinExistence type="predicted"/>
<evidence type="ECO:0000313" key="2">
    <source>
        <dbReference type="EMBL" id="GBP84102.1"/>
    </source>
</evidence>
<keyword evidence="1" id="KW-1133">Transmembrane helix</keyword>
<organism evidence="2 3">
    <name type="scientific">Eumeta variegata</name>
    <name type="common">Bagworm moth</name>
    <name type="synonym">Eumeta japonica</name>
    <dbReference type="NCBI Taxonomy" id="151549"/>
    <lineage>
        <taxon>Eukaryota</taxon>
        <taxon>Metazoa</taxon>
        <taxon>Ecdysozoa</taxon>
        <taxon>Arthropoda</taxon>
        <taxon>Hexapoda</taxon>
        <taxon>Insecta</taxon>
        <taxon>Pterygota</taxon>
        <taxon>Neoptera</taxon>
        <taxon>Endopterygota</taxon>
        <taxon>Lepidoptera</taxon>
        <taxon>Glossata</taxon>
        <taxon>Ditrysia</taxon>
        <taxon>Tineoidea</taxon>
        <taxon>Psychidae</taxon>
        <taxon>Oiketicinae</taxon>
        <taxon>Eumeta</taxon>
    </lineage>
</organism>
<evidence type="ECO:0000313" key="3">
    <source>
        <dbReference type="Proteomes" id="UP000299102"/>
    </source>
</evidence>
<dbReference type="Proteomes" id="UP000299102">
    <property type="component" value="Unassembled WGS sequence"/>
</dbReference>
<feature type="transmembrane region" description="Helical" evidence="1">
    <location>
        <begin position="33"/>
        <end position="52"/>
    </location>
</feature>
<protein>
    <submittedName>
        <fullName evidence="2">Uncharacterized protein</fullName>
    </submittedName>
</protein>
<name>A0A4C1Z9V2_EUMVA</name>
<sequence length="91" mass="10080">MHPVMSSNDYDPEIKYIRNGRFHRGRRTRSGHVLRGALILLLISQAVFGSGIRCIFTVDLGSILRGRGSDSYIAGCITAPEKTGTPKKMPY</sequence>
<dbReference type="EMBL" id="BGZK01001658">
    <property type="protein sequence ID" value="GBP84102.1"/>
    <property type="molecule type" value="Genomic_DNA"/>
</dbReference>
<gene>
    <name evidence="2" type="ORF">EVAR_63240_1</name>
</gene>
<reference evidence="2 3" key="1">
    <citation type="journal article" date="2019" name="Commun. Biol.">
        <title>The bagworm genome reveals a unique fibroin gene that provides high tensile strength.</title>
        <authorList>
            <person name="Kono N."/>
            <person name="Nakamura H."/>
            <person name="Ohtoshi R."/>
            <person name="Tomita M."/>
            <person name="Numata K."/>
            <person name="Arakawa K."/>
        </authorList>
    </citation>
    <scope>NUCLEOTIDE SEQUENCE [LARGE SCALE GENOMIC DNA]</scope>
</reference>
<keyword evidence="3" id="KW-1185">Reference proteome</keyword>
<evidence type="ECO:0000256" key="1">
    <source>
        <dbReference type="SAM" id="Phobius"/>
    </source>
</evidence>
<comment type="caution">
    <text evidence="2">The sequence shown here is derived from an EMBL/GenBank/DDBJ whole genome shotgun (WGS) entry which is preliminary data.</text>
</comment>